<dbReference type="InterPro" id="IPR046373">
    <property type="entry name" value="Acyl-CoA_Oxase/DH_mid-dom_sf"/>
</dbReference>
<evidence type="ECO:0000256" key="3">
    <source>
        <dbReference type="ARBA" id="ARBA00022630"/>
    </source>
</evidence>
<dbReference type="Gene3D" id="2.40.110.10">
    <property type="entry name" value="Butyryl-CoA Dehydrogenase, subunit A, domain 2"/>
    <property type="match status" value="1"/>
</dbReference>
<protein>
    <submittedName>
        <fullName evidence="8">Acyl-CoA dehydrogenase-like protein</fullName>
    </submittedName>
</protein>
<evidence type="ECO:0000256" key="4">
    <source>
        <dbReference type="ARBA" id="ARBA00022827"/>
    </source>
</evidence>
<dbReference type="Gene3D" id="1.20.140.10">
    <property type="entry name" value="Butyryl-CoA Dehydrogenase, subunit A, domain 3"/>
    <property type="match status" value="1"/>
</dbReference>
<dbReference type="PANTHER" id="PTHR48083:SF28">
    <property type="entry name" value="ACYL-COA DEHYDROGENASE FAMILY PROTEIN (AFU_ORTHOLOGUE AFUA_6G10880)-RELATED"/>
    <property type="match status" value="1"/>
</dbReference>
<evidence type="ECO:0000313" key="8">
    <source>
        <dbReference type="EMBL" id="KAF1990306.1"/>
    </source>
</evidence>
<dbReference type="Pfam" id="PF02770">
    <property type="entry name" value="Acyl-CoA_dh_M"/>
    <property type="match status" value="1"/>
</dbReference>
<dbReference type="Proteomes" id="UP000800041">
    <property type="component" value="Unassembled WGS sequence"/>
</dbReference>
<comment type="cofactor">
    <cofactor evidence="1">
        <name>FAD</name>
        <dbReference type="ChEBI" id="CHEBI:57692"/>
    </cofactor>
</comment>
<dbReference type="PANTHER" id="PTHR48083">
    <property type="entry name" value="MEDIUM-CHAIN SPECIFIC ACYL-COA DEHYDROGENASE, MITOCHONDRIAL-RELATED"/>
    <property type="match status" value="1"/>
</dbReference>
<dbReference type="Pfam" id="PF02771">
    <property type="entry name" value="Acyl-CoA_dh_N"/>
    <property type="match status" value="1"/>
</dbReference>
<feature type="compositionally biased region" description="Basic and acidic residues" evidence="6">
    <location>
        <begin position="91"/>
        <end position="100"/>
    </location>
</feature>
<evidence type="ECO:0000259" key="7">
    <source>
        <dbReference type="PROSITE" id="PS50255"/>
    </source>
</evidence>
<evidence type="ECO:0000256" key="2">
    <source>
        <dbReference type="ARBA" id="ARBA00009347"/>
    </source>
</evidence>
<evidence type="ECO:0000256" key="6">
    <source>
        <dbReference type="SAM" id="MobiDB-lite"/>
    </source>
</evidence>
<dbReference type="AlphaFoldDB" id="A0A6G1HAQ6"/>
<dbReference type="InterPro" id="IPR009075">
    <property type="entry name" value="AcylCo_DH/oxidase_C"/>
</dbReference>
<dbReference type="InterPro" id="IPR001199">
    <property type="entry name" value="Cyt_B5-like_heme/steroid-bd"/>
</dbReference>
<accession>A0A6G1HAQ6</accession>
<dbReference type="InterPro" id="IPR009100">
    <property type="entry name" value="AcylCoA_DH/oxidase_NM_dom_sf"/>
</dbReference>
<dbReference type="SUPFAM" id="SSF56645">
    <property type="entry name" value="Acyl-CoA dehydrogenase NM domain-like"/>
    <property type="match status" value="1"/>
</dbReference>
<dbReference type="InterPro" id="IPR013786">
    <property type="entry name" value="AcylCoA_DH/ox_N"/>
</dbReference>
<keyword evidence="9" id="KW-1185">Reference proteome</keyword>
<dbReference type="EMBL" id="ML977142">
    <property type="protein sequence ID" value="KAF1990306.1"/>
    <property type="molecule type" value="Genomic_DNA"/>
</dbReference>
<dbReference type="OrthoDB" id="10254877at2759"/>
<comment type="similarity">
    <text evidence="2">Belongs to the acyl-CoA dehydrogenase family.</text>
</comment>
<organism evidence="8 9">
    <name type="scientific">Aulographum hederae CBS 113979</name>
    <dbReference type="NCBI Taxonomy" id="1176131"/>
    <lineage>
        <taxon>Eukaryota</taxon>
        <taxon>Fungi</taxon>
        <taxon>Dikarya</taxon>
        <taxon>Ascomycota</taxon>
        <taxon>Pezizomycotina</taxon>
        <taxon>Dothideomycetes</taxon>
        <taxon>Pleosporomycetidae</taxon>
        <taxon>Aulographales</taxon>
        <taxon>Aulographaceae</taxon>
    </lineage>
</organism>
<feature type="domain" description="Cytochrome b5 heme-binding" evidence="7">
    <location>
        <begin position="2"/>
        <end position="78"/>
    </location>
</feature>
<keyword evidence="5" id="KW-0560">Oxidoreductase</keyword>
<dbReference type="GO" id="GO:0033539">
    <property type="term" value="P:fatty acid beta-oxidation using acyl-CoA dehydrogenase"/>
    <property type="evidence" value="ECO:0007669"/>
    <property type="project" value="TreeGrafter"/>
</dbReference>
<dbReference type="SUPFAM" id="SSF47203">
    <property type="entry name" value="Acyl-CoA dehydrogenase C-terminal domain-like"/>
    <property type="match status" value="1"/>
</dbReference>
<dbReference type="SUPFAM" id="SSF55856">
    <property type="entry name" value="Cytochrome b5-like heme/steroid binding domain"/>
    <property type="match status" value="1"/>
</dbReference>
<evidence type="ECO:0000256" key="1">
    <source>
        <dbReference type="ARBA" id="ARBA00001974"/>
    </source>
</evidence>
<dbReference type="PROSITE" id="PS50255">
    <property type="entry name" value="CYTOCHROME_B5_2"/>
    <property type="match status" value="1"/>
</dbReference>
<dbReference type="Gene3D" id="1.10.540.10">
    <property type="entry name" value="Acyl-CoA dehydrogenase/oxidase, N-terminal domain"/>
    <property type="match status" value="1"/>
</dbReference>
<dbReference type="InterPro" id="IPR037069">
    <property type="entry name" value="AcylCoA_DH/ox_N_sf"/>
</dbReference>
<dbReference type="InterPro" id="IPR036250">
    <property type="entry name" value="AcylCo_DH-like_C"/>
</dbReference>
<gene>
    <name evidence="8" type="ORF">K402DRAFT_389933</name>
</gene>
<dbReference type="SMART" id="SM01117">
    <property type="entry name" value="Cyt-b5"/>
    <property type="match status" value="1"/>
</dbReference>
<dbReference type="InterPro" id="IPR006091">
    <property type="entry name" value="Acyl-CoA_Oxase/DH_mid-dom"/>
</dbReference>
<feature type="region of interest" description="Disordered" evidence="6">
    <location>
        <begin position="75"/>
        <end position="116"/>
    </location>
</feature>
<name>A0A6G1HAQ6_9PEZI</name>
<evidence type="ECO:0000256" key="5">
    <source>
        <dbReference type="ARBA" id="ARBA00023002"/>
    </source>
</evidence>
<keyword evidence="4" id="KW-0274">FAD</keyword>
<dbReference type="GO" id="GO:0050660">
    <property type="term" value="F:flavin adenine dinucleotide binding"/>
    <property type="evidence" value="ECO:0007669"/>
    <property type="project" value="InterPro"/>
</dbReference>
<dbReference type="PRINTS" id="PR00363">
    <property type="entry name" value="CYTOCHROMEB5"/>
</dbReference>
<dbReference type="Pfam" id="PF00173">
    <property type="entry name" value="Cyt-b5"/>
    <property type="match status" value="1"/>
</dbReference>
<dbReference type="InterPro" id="IPR050741">
    <property type="entry name" value="Acyl-CoA_dehydrogenase"/>
</dbReference>
<keyword evidence="3" id="KW-0285">Flavoprotein</keyword>
<dbReference type="GO" id="GO:0003995">
    <property type="term" value="F:acyl-CoA dehydrogenase activity"/>
    <property type="evidence" value="ECO:0007669"/>
    <property type="project" value="TreeGrafter"/>
</dbReference>
<dbReference type="Gene3D" id="3.10.120.10">
    <property type="entry name" value="Cytochrome b5-like heme/steroid binding domain"/>
    <property type="match status" value="1"/>
</dbReference>
<reference evidence="8" key="1">
    <citation type="journal article" date="2020" name="Stud. Mycol.">
        <title>101 Dothideomycetes genomes: a test case for predicting lifestyles and emergence of pathogens.</title>
        <authorList>
            <person name="Haridas S."/>
            <person name="Albert R."/>
            <person name="Binder M."/>
            <person name="Bloem J."/>
            <person name="Labutti K."/>
            <person name="Salamov A."/>
            <person name="Andreopoulos B."/>
            <person name="Baker S."/>
            <person name="Barry K."/>
            <person name="Bills G."/>
            <person name="Bluhm B."/>
            <person name="Cannon C."/>
            <person name="Castanera R."/>
            <person name="Culley D."/>
            <person name="Daum C."/>
            <person name="Ezra D."/>
            <person name="Gonzalez J."/>
            <person name="Henrissat B."/>
            <person name="Kuo A."/>
            <person name="Liang C."/>
            <person name="Lipzen A."/>
            <person name="Lutzoni F."/>
            <person name="Magnuson J."/>
            <person name="Mondo S."/>
            <person name="Nolan M."/>
            <person name="Ohm R."/>
            <person name="Pangilinan J."/>
            <person name="Park H.-J."/>
            <person name="Ramirez L."/>
            <person name="Alfaro M."/>
            <person name="Sun H."/>
            <person name="Tritt A."/>
            <person name="Yoshinaga Y."/>
            <person name="Zwiers L.-H."/>
            <person name="Turgeon B."/>
            <person name="Goodwin S."/>
            <person name="Spatafora J."/>
            <person name="Crous P."/>
            <person name="Grigoriev I."/>
        </authorList>
    </citation>
    <scope>NUCLEOTIDE SEQUENCE</scope>
    <source>
        <strain evidence="8">CBS 113979</strain>
    </source>
</reference>
<dbReference type="GO" id="GO:0005737">
    <property type="term" value="C:cytoplasm"/>
    <property type="evidence" value="ECO:0007669"/>
    <property type="project" value="TreeGrafter"/>
</dbReference>
<proteinExistence type="inferred from homology"/>
<dbReference type="Pfam" id="PF00441">
    <property type="entry name" value="Acyl-CoA_dh_1"/>
    <property type="match status" value="1"/>
</dbReference>
<evidence type="ECO:0000313" key="9">
    <source>
        <dbReference type="Proteomes" id="UP000800041"/>
    </source>
</evidence>
<sequence>MSKTFSTSDVASHNKGNDLYIIVDQDVYDLTSFQEEHPGGKKILQRVAGKDASKQFWKYHNESILKKYQKKLQVGSLDSKPKPAAPAAAPKPKEPVKPKAESGTVSAAPTGPTELAEPLDQFGDIVPYADPSWYQSYHSPYYNQSHADLRAEVREWVEEVIMPNVTEWDEAKMVPDEIYKQMGERGYLAGILGMHYQKDMVQNVVKSVPPEKWDHFHELIITDELSRCGSGGVVWNLIGGFGIGCPPVARYGKPELVKRILPGILNGEQRICLAITEPDAGSDVANLTCEAKLSEDGKHYIVNGEKKWITNGIMSEYFTTAVRTGKPGMNGVSVLLIERSMGGVSTRRMDCQGVWSSGTTYISFEDVKVPVENLIGKENQGFKVIMTNFNHERIGIVIQSLRFARVCYEESIKYAHKRKTFNTKLINHPVIRLKLAHMARQIEASSNWMENLIYQSQMMNETEAMLKLGGAIAGLKAQSTTTFEYCAREASQIFGGLSYSRGGQGAKVERLYRDVRAYAIPGGSEEIMLDLSIRQALRVHQIMGMKL</sequence>
<dbReference type="InterPro" id="IPR036400">
    <property type="entry name" value="Cyt_B5-like_heme/steroid_sf"/>
</dbReference>